<dbReference type="InterPro" id="IPR011044">
    <property type="entry name" value="Quino_amine_DH_bsu"/>
</dbReference>
<dbReference type="EMBL" id="BAAAHP010000085">
    <property type="protein sequence ID" value="GAA0937467.1"/>
    <property type="molecule type" value="Genomic_DNA"/>
</dbReference>
<evidence type="ECO:0000313" key="2">
    <source>
        <dbReference type="EMBL" id="GAA0937467.1"/>
    </source>
</evidence>
<accession>A0ABP4AKQ5</accession>
<dbReference type="SUPFAM" id="SSF50494">
    <property type="entry name" value="Trypsin-like serine proteases"/>
    <property type="match status" value="1"/>
</dbReference>
<dbReference type="Pfam" id="PF20703">
    <property type="entry name" value="nSTAND1"/>
    <property type="match status" value="1"/>
</dbReference>
<sequence length="1359" mass="144570">MLVNATGSVFREHADLAGAHLRVWSGSGEVAGAGFLIGPDLLVTAARAVADHGRPVWLDFPLLRDEHGEPVRVPAVSEPARPGGVPGDVALLRVRDAVPLDARVPPLRRVSDLDGSGFQVLGYPEGLVDGVWSAGTVRVEDDGRIRLDPAPGEHPLDTGFAGAPVWHAAGGAVVGVTVVDERGAHLVPVDRVLGVDPDALPCPYQGLRPFDEEHAEVFFGRDDEIDRLLAAVDRLPVVAVTGPSGAGKSSLVRAGLLPRLRAAGVDVLDLRITPGSGVPASPAEVPAGRGARQVVVADQFEELAASDPEAARGLLESILRITRPDGDGPRARAVLTLRWSTLDELLTPDLADALHSGRLLVAPLDRGRLREAIVRPARLAPGLVFEHGLVERILDDTGTEPGQLPLVESLLAELWERREGGYLTMADYTAVGGVAGALAQHAERVVGGLDAEPDALRGLFTALTGVDRAGRFTRRAVRLDALPEAQRALVPALVAGRLLVRNRSSAETSAEVVEPAHQALLEHWPRLREWLTEDRDFLVWRSELAAQRERWEDEDRDDAALPRGAALATAAGWLGTRADELPAADRDFLRRGIARQRRDVRRSRIVNAVLAVLVLGAATLGGATVYSGNRIAEQLATANAETLGVESQNRAPGDSAVAAQLALAAWRSDPENRQARTALARSALAMRSVRAVVPEVAPRPVHVLSRNGDTALLDSAPGLVAVTGVSGADPVPHALDDVGAGATIALSQDGRWFADVGPDGRVQLRDLVTGEPPQTLPNVPAAPPDAVTNLQFSDDGDRLAWVVPGATGGWNLVIRDRRSGAEIPHGLGPLPAGDRFDLRLTADPDVVVLRYADSPWTATTRLVTRSLVDGSLVAEFPAESMPNREGVVSCEQSDGSQPGLRATVVVTPLRGGPPSTRIPVDGTAICFGMRLSGSWLVEPALPGVDEESYRLTHLATGERRRVTLPRSLMPLSLANVSLARADRLSVEDGAGEPTVLVAHGRSLLRLATEPAEPLGGARSDIARIGTRDHRVVRERDLVRVLERGTGREVAAMELPVATNVLMGDRDQLWVVHRLDSGEVDLTWYELPTLRRTAGVRVPARPGVPPAAGATRGAVSYHRESVDGRDRLLVLSEGVLSTWDAATGQPLAAPVPIGPPEDAAAYRLRSLLHARPGHPGQVAVSTHERQVQLWDVPAGRQLATIPVEPNPDLTQSGNDVLEFDPTGARLAVLAAGAIEYWDVDAVAPVRPPVPAPLARDLAGFDPDGRLVTFGGATLSDSTLAFVDLDTGQERGSVEPRLGFDQLTDDGLRVALHGDQDAERYEFPLDARAWAEQLCTWQARPFTDTELGLLPPGVSTAPPCS</sequence>
<evidence type="ECO:0000313" key="3">
    <source>
        <dbReference type="Proteomes" id="UP001499967"/>
    </source>
</evidence>
<dbReference type="Gene3D" id="3.40.50.300">
    <property type="entry name" value="P-loop containing nucleotide triphosphate hydrolases"/>
    <property type="match status" value="1"/>
</dbReference>
<dbReference type="SUPFAM" id="SSF69322">
    <property type="entry name" value="Tricorn protease domain 2"/>
    <property type="match status" value="1"/>
</dbReference>
<comment type="caution">
    <text evidence="2">The sequence shown here is derived from an EMBL/GenBank/DDBJ whole genome shotgun (WGS) entry which is preliminary data.</text>
</comment>
<dbReference type="InterPro" id="IPR015943">
    <property type="entry name" value="WD40/YVTN_repeat-like_dom_sf"/>
</dbReference>
<evidence type="ECO:0000259" key="1">
    <source>
        <dbReference type="Pfam" id="PF20703"/>
    </source>
</evidence>
<protein>
    <recommendedName>
        <fullName evidence="1">Novel STAND NTPase 1 domain-containing protein</fullName>
    </recommendedName>
</protein>
<name>A0ABP4AKQ5_9PSEU</name>
<dbReference type="Gene3D" id="2.130.10.10">
    <property type="entry name" value="YVTN repeat-like/Quinoprotein amine dehydrogenase"/>
    <property type="match status" value="2"/>
</dbReference>
<gene>
    <name evidence="2" type="ORF">GCM10009559_30540</name>
</gene>
<dbReference type="InterPro" id="IPR027417">
    <property type="entry name" value="P-loop_NTPase"/>
</dbReference>
<dbReference type="SUPFAM" id="SSF52540">
    <property type="entry name" value="P-loop containing nucleoside triphosphate hydrolases"/>
    <property type="match status" value="1"/>
</dbReference>
<dbReference type="SUPFAM" id="SSF50969">
    <property type="entry name" value="YVTN repeat-like/Quinoprotein amine dehydrogenase"/>
    <property type="match status" value="1"/>
</dbReference>
<keyword evidence="3" id="KW-1185">Reference proteome</keyword>
<reference evidence="3" key="1">
    <citation type="journal article" date="2019" name="Int. J. Syst. Evol. Microbiol.">
        <title>The Global Catalogue of Microorganisms (GCM) 10K type strain sequencing project: providing services to taxonomists for standard genome sequencing and annotation.</title>
        <authorList>
            <consortium name="The Broad Institute Genomics Platform"/>
            <consortium name="The Broad Institute Genome Sequencing Center for Infectious Disease"/>
            <person name="Wu L."/>
            <person name="Ma J."/>
        </authorList>
    </citation>
    <scope>NUCLEOTIDE SEQUENCE [LARGE SCALE GENOMIC DNA]</scope>
    <source>
        <strain evidence="3">JCM 11117</strain>
    </source>
</reference>
<organism evidence="2 3">
    <name type="scientific">Pseudonocardia zijingensis</name>
    <dbReference type="NCBI Taxonomy" id="153376"/>
    <lineage>
        <taxon>Bacteria</taxon>
        <taxon>Bacillati</taxon>
        <taxon>Actinomycetota</taxon>
        <taxon>Actinomycetes</taxon>
        <taxon>Pseudonocardiales</taxon>
        <taxon>Pseudonocardiaceae</taxon>
        <taxon>Pseudonocardia</taxon>
    </lineage>
</organism>
<feature type="domain" description="Novel STAND NTPase 1" evidence="1">
    <location>
        <begin position="203"/>
        <end position="558"/>
    </location>
</feature>
<proteinExistence type="predicted"/>
<dbReference type="InterPro" id="IPR009003">
    <property type="entry name" value="Peptidase_S1_PA"/>
</dbReference>
<dbReference type="InterPro" id="IPR049052">
    <property type="entry name" value="nSTAND1"/>
</dbReference>
<dbReference type="Proteomes" id="UP001499967">
    <property type="component" value="Unassembled WGS sequence"/>
</dbReference>
<dbReference type="RefSeq" id="WP_343942042.1">
    <property type="nucleotide sequence ID" value="NZ_BAAAHP010000085.1"/>
</dbReference>